<feature type="transmembrane region" description="Helical" evidence="13">
    <location>
        <begin position="147"/>
        <end position="166"/>
    </location>
</feature>
<comment type="subcellular location">
    <subcellularLocation>
        <location evidence="2">Endomembrane system</location>
    </subcellularLocation>
    <subcellularLocation>
        <location evidence="1">Membrane</location>
        <topology evidence="1">Multi-pass membrane protein</topology>
    </subcellularLocation>
</comment>
<feature type="transmembrane region" description="Helical" evidence="13">
    <location>
        <begin position="921"/>
        <end position="942"/>
    </location>
</feature>
<feature type="transmembrane region" description="Helical" evidence="13">
    <location>
        <begin position="691"/>
        <end position="713"/>
    </location>
</feature>
<evidence type="ECO:0000259" key="14">
    <source>
        <dbReference type="PROSITE" id="PS50893"/>
    </source>
</evidence>
<dbReference type="EMBL" id="GL876966">
    <property type="protein sequence ID" value="KLU82513.1"/>
    <property type="molecule type" value="Genomic_DNA"/>
</dbReference>
<evidence type="ECO:0000313" key="18">
    <source>
        <dbReference type="Proteomes" id="UP000011715"/>
    </source>
</evidence>
<dbReference type="SUPFAM" id="SSF90123">
    <property type="entry name" value="ABC transporter transmembrane region"/>
    <property type="match status" value="2"/>
</dbReference>
<feature type="domain" description="ABC transmembrane type-1" evidence="15">
    <location>
        <begin position="21"/>
        <end position="315"/>
    </location>
</feature>
<sequence>MLLGQQWIFSHSTWLDRLLILASVVVSICSGITMPVMNVVFGKVFASFTGYNHQLGPDQTQQQFRALIIQCVLYLVYLFIARFTFSYIAYLGFRMSSLRMSAAVRLEYMRAVFSMRVSMLDTLAPGQTAAVITILASTLQQGVAENVAVLLQAVSLVVSGLVISLLYSWKLTLVTCSGLVFIGAVYAVTTPLLVRVMNHVQRCEIAASAVASEVFSSARMVAACGAEDKMARRYDAFVDQGCRKGLRLSPLVACQQAPVYFAIYSTFALCFWYSLKMYMGGEITSPEVLIVVLLSVMMMTGAVGTLTSPISAAARSANAAGIFRKVHEFPKPKTSGLKAPEASATGDIVLARVNFAYPARPLQRILNGLTVCFPAGKVTAIVGPSGSGKSTVVALLQRWYEMDGDPVSNAGVLWLRNGILQIGGRPLKDMDLFWWRAQIGLVQQEPFLFNDTIFKNVAYGLVGTEWEDSSEEDKTTRVKEACREAFADEFIQRLPEGYDTLVGDSGIKLSGGQRQRLAIARAIIRKPKILILDEATSAIDVRGEKVVQAALERASEGRTTITIAHRLSTIQKADNIVVMRGGMAVEQGTHEQLMARGPGGVYYALATAQHLGGEEKGDGGSDAMSKRDSGADSNEKKSVTDWTTSEEGRLGDDETLVSSDKPQPEAGTRKQRGVFGSFVMLMREQTRHWPWYLLMGAGAVGGGASAPIQALLFANTVSIFQLWGNFDLLQTLTSFWCLMFVVLASGVALCYFALGWSSTTLSFHITQHYRKEYIRNMLSKRASFFDQDGNSAGAVTARLATDPTQLQQLLGMNMAFVLISVLSVIGCLTISFYFGWKLALVTVLTMLPLILGAAFFRVRYEKRLELMGMLVFAESAKFASEGVGAFRTVSSLTLERVICDRYAKLLRDHTRAAFFKSSGSTALFALSDSISLLCMAFILWYGGKLMAEREYAPFQYIVVYIAVLQGGVGAGQWLSFAPNIAQASVAANRIVDLRTKDNSDGRLISLDKGDIGDDDMGVKIEFRNVWFKYPTRDVPVLSGLNLKIEKGSFAAVVGPSGSGKTTVVSLLERFYKPNAGRITFNGIEISNLDLRSYRKDISLVAQEPCIFEGTIRENILLGMDYEESRGGWEEDEEDKKKKKRRAGKPTNTKSQTPDGKGDSSSEKSATIEEALVQACKDAGIHDFISTLPEGYNTAVGNKGVALSGGQKQRLSIARALVRNPRLLLLDEATSSLDSATERAVQEVFERTRRSRTMIVVAHRLATVQNADVIFVLGDGRVLEKGDHASLLKRRGVYYDMCQSQALDR</sequence>
<keyword evidence="6" id="KW-0677">Repeat</keyword>
<dbReference type="SMART" id="SM00382">
    <property type="entry name" value="AAA"/>
    <property type="match status" value="2"/>
</dbReference>
<dbReference type="PANTHER" id="PTHR43394">
    <property type="entry name" value="ATP-DEPENDENT PERMEASE MDL1, MITOCHONDRIAL"/>
    <property type="match status" value="1"/>
</dbReference>
<feature type="region of interest" description="Disordered" evidence="12">
    <location>
        <begin position="613"/>
        <end position="669"/>
    </location>
</feature>
<evidence type="ECO:0000256" key="5">
    <source>
        <dbReference type="ARBA" id="ARBA00022692"/>
    </source>
</evidence>
<name>A0A0C4DP34_MAGP6</name>
<evidence type="ECO:0000256" key="2">
    <source>
        <dbReference type="ARBA" id="ARBA00004308"/>
    </source>
</evidence>
<evidence type="ECO:0000256" key="12">
    <source>
        <dbReference type="SAM" id="MobiDB-lite"/>
    </source>
</evidence>
<dbReference type="PROSITE" id="PS00211">
    <property type="entry name" value="ABC_TRANSPORTER_1"/>
    <property type="match status" value="2"/>
</dbReference>
<protein>
    <submittedName>
        <fullName evidence="16 17">Uncharacterized protein</fullName>
    </submittedName>
</protein>
<dbReference type="OMA" id="WYEMDGD"/>
<evidence type="ECO:0000256" key="6">
    <source>
        <dbReference type="ARBA" id="ARBA00022737"/>
    </source>
</evidence>
<feature type="transmembrane region" description="Helical" evidence="13">
    <location>
        <begin position="287"/>
        <end position="306"/>
    </location>
</feature>
<dbReference type="InterPro" id="IPR003439">
    <property type="entry name" value="ABC_transporter-like_ATP-bd"/>
</dbReference>
<feature type="transmembrane region" description="Helical" evidence="13">
    <location>
        <begin position="20"/>
        <end position="46"/>
    </location>
</feature>
<dbReference type="SUPFAM" id="SSF52540">
    <property type="entry name" value="P-loop containing nucleoside triphosphate hydrolases"/>
    <property type="match status" value="2"/>
</dbReference>
<dbReference type="InterPro" id="IPR039421">
    <property type="entry name" value="Type_1_exporter"/>
</dbReference>
<dbReference type="GO" id="GO:0016887">
    <property type="term" value="F:ATP hydrolysis activity"/>
    <property type="evidence" value="ECO:0007669"/>
    <property type="project" value="InterPro"/>
</dbReference>
<accession>A0A0C4DP34</accession>
<dbReference type="PROSITE" id="PS50929">
    <property type="entry name" value="ABC_TM1F"/>
    <property type="match status" value="2"/>
</dbReference>
<dbReference type="CDD" id="cd18578">
    <property type="entry name" value="ABC_6TM_Pgp_ABCB1_D2_like"/>
    <property type="match status" value="1"/>
</dbReference>
<dbReference type="PANTHER" id="PTHR43394:SF11">
    <property type="entry name" value="ATP-BINDING CASSETTE TRANSPORTER"/>
    <property type="match status" value="1"/>
</dbReference>
<dbReference type="Gene3D" id="3.40.50.300">
    <property type="entry name" value="P-loop containing nucleotide triphosphate hydrolases"/>
    <property type="match status" value="2"/>
</dbReference>
<reference evidence="16" key="2">
    <citation type="submission" date="2010-05" db="EMBL/GenBank/DDBJ databases">
        <title>The Genome Sequence of Magnaporthe poae strain ATCC 64411.</title>
        <authorList>
            <consortium name="The Broad Institute Genome Sequencing Platform"/>
            <consortium name="Broad Institute Genome Sequencing Center for Infectious Disease"/>
            <person name="Ma L.-J."/>
            <person name="Dead R."/>
            <person name="Young S."/>
            <person name="Zeng Q."/>
            <person name="Koehrsen M."/>
            <person name="Alvarado L."/>
            <person name="Berlin A."/>
            <person name="Chapman S.B."/>
            <person name="Chen Z."/>
            <person name="Freedman E."/>
            <person name="Gellesch M."/>
            <person name="Goldberg J."/>
            <person name="Griggs A."/>
            <person name="Gujja S."/>
            <person name="Heilman E.R."/>
            <person name="Heiman D."/>
            <person name="Hepburn T."/>
            <person name="Howarth C."/>
            <person name="Jen D."/>
            <person name="Larson L."/>
            <person name="Mehta T."/>
            <person name="Neiman D."/>
            <person name="Pearson M."/>
            <person name="Roberts A."/>
            <person name="Saif S."/>
            <person name="Shea T."/>
            <person name="Shenoy N."/>
            <person name="Sisk P."/>
            <person name="Stolte C."/>
            <person name="Sykes S."/>
            <person name="Walk T."/>
            <person name="White J."/>
            <person name="Yandava C."/>
            <person name="Haas B."/>
            <person name="Nusbaum C."/>
            <person name="Birren B."/>
        </authorList>
    </citation>
    <scope>NUCLEOTIDE SEQUENCE</scope>
    <source>
        <strain evidence="16">ATCC 64411</strain>
    </source>
</reference>
<evidence type="ECO:0000256" key="7">
    <source>
        <dbReference type="ARBA" id="ARBA00022741"/>
    </source>
</evidence>
<evidence type="ECO:0000256" key="9">
    <source>
        <dbReference type="ARBA" id="ARBA00022989"/>
    </source>
</evidence>
<feature type="transmembrane region" description="Helical" evidence="13">
    <location>
        <begin position="815"/>
        <end position="834"/>
    </location>
</feature>
<keyword evidence="7" id="KW-0547">Nucleotide-binding</keyword>
<evidence type="ECO:0000256" key="10">
    <source>
        <dbReference type="ARBA" id="ARBA00023136"/>
    </source>
</evidence>
<dbReference type="GO" id="GO:0005743">
    <property type="term" value="C:mitochondrial inner membrane"/>
    <property type="evidence" value="ECO:0007669"/>
    <property type="project" value="TreeGrafter"/>
</dbReference>
<feature type="region of interest" description="Disordered" evidence="12">
    <location>
        <begin position="1126"/>
        <end position="1164"/>
    </location>
</feature>
<proteinExistence type="inferred from homology"/>
<dbReference type="STRING" id="644358.A0A0C4DP34"/>
<keyword evidence="10 13" id="KW-0472">Membrane</keyword>
<dbReference type="eggNOG" id="KOG0055">
    <property type="taxonomic scope" value="Eukaryota"/>
</dbReference>
<feature type="domain" description="ABC transporter" evidence="14">
    <location>
        <begin position="348"/>
        <end position="606"/>
    </location>
</feature>
<dbReference type="VEuPathDB" id="FungiDB:MAPG_01585"/>
<evidence type="ECO:0000256" key="1">
    <source>
        <dbReference type="ARBA" id="ARBA00004141"/>
    </source>
</evidence>
<dbReference type="FunFam" id="3.40.50.300:FF:001530">
    <property type="entry name" value="ABC multidrug transporter (Eurofung)"/>
    <property type="match status" value="1"/>
</dbReference>
<gene>
    <name evidence="16" type="ORF">MAPG_01585</name>
</gene>
<dbReference type="InterPro" id="IPR017871">
    <property type="entry name" value="ABC_transporter-like_CS"/>
</dbReference>
<dbReference type="Pfam" id="PF00664">
    <property type="entry name" value="ABC_membrane"/>
    <property type="match status" value="2"/>
</dbReference>
<feature type="compositionally biased region" description="Basic and acidic residues" evidence="12">
    <location>
        <begin position="613"/>
        <end position="639"/>
    </location>
</feature>
<evidence type="ECO:0000256" key="8">
    <source>
        <dbReference type="ARBA" id="ARBA00022840"/>
    </source>
</evidence>
<keyword evidence="5 13" id="KW-0812">Transmembrane</keyword>
<keyword evidence="11" id="KW-0325">Glycoprotein</keyword>
<dbReference type="Pfam" id="PF00005">
    <property type="entry name" value="ABC_tran"/>
    <property type="match status" value="2"/>
</dbReference>
<keyword evidence="9 13" id="KW-1133">Transmembrane helix</keyword>
<dbReference type="FunFam" id="1.20.1560.10:FF:000057">
    <property type="entry name" value="ABC multidrug transporter SitT"/>
    <property type="match status" value="1"/>
</dbReference>
<feature type="transmembrane region" description="Helical" evidence="13">
    <location>
        <begin position="840"/>
        <end position="860"/>
    </location>
</feature>
<evidence type="ECO:0000256" key="4">
    <source>
        <dbReference type="ARBA" id="ARBA00022448"/>
    </source>
</evidence>
<evidence type="ECO:0000256" key="13">
    <source>
        <dbReference type="SAM" id="Phobius"/>
    </source>
</evidence>
<evidence type="ECO:0000256" key="11">
    <source>
        <dbReference type="ARBA" id="ARBA00023180"/>
    </source>
</evidence>
<dbReference type="OrthoDB" id="6500128at2759"/>
<feature type="transmembrane region" description="Helical" evidence="13">
    <location>
        <begin position="954"/>
        <end position="974"/>
    </location>
</feature>
<dbReference type="GO" id="GO:0015421">
    <property type="term" value="F:ABC-type oligopeptide transporter activity"/>
    <property type="evidence" value="ECO:0007669"/>
    <property type="project" value="TreeGrafter"/>
</dbReference>
<reference evidence="17" key="4">
    <citation type="journal article" date="2015" name="G3 (Bethesda)">
        <title>Genome sequences of three phytopathogenic species of the Magnaporthaceae family of fungi.</title>
        <authorList>
            <person name="Okagaki L.H."/>
            <person name="Nunes C.C."/>
            <person name="Sailsbery J."/>
            <person name="Clay B."/>
            <person name="Brown D."/>
            <person name="John T."/>
            <person name="Oh Y."/>
            <person name="Young N."/>
            <person name="Fitzgerald M."/>
            <person name="Haas B.J."/>
            <person name="Zeng Q."/>
            <person name="Young S."/>
            <person name="Adiconis X."/>
            <person name="Fan L."/>
            <person name="Levin J.Z."/>
            <person name="Mitchell T.K."/>
            <person name="Okubara P.A."/>
            <person name="Farman M.L."/>
            <person name="Kohn L.M."/>
            <person name="Birren B."/>
            <person name="Ma L.-J."/>
            <person name="Dean R.A."/>
        </authorList>
    </citation>
    <scope>NUCLEOTIDE SEQUENCE</scope>
    <source>
        <strain evidence="17">ATCC 64411 / 73-15</strain>
    </source>
</reference>
<dbReference type="InterPro" id="IPR027417">
    <property type="entry name" value="P-loop_NTPase"/>
</dbReference>
<dbReference type="GO" id="GO:0012505">
    <property type="term" value="C:endomembrane system"/>
    <property type="evidence" value="ECO:0007669"/>
    <property type="project" value="UniProtKB-SubCell"/>
</dbReference>
<comment type="similarity">
    <text evidence="3">Belongs to the ABC transporter superfamily. ABCB family. Multidrug resistance exporter (TC 3.A.1.201) subfamily.</text>
</comment>
<dbReference type="GO" id="GO:0005524">
    <property type="term" value="F:ATP binding"/>
    <property type="evidence" value="ECO:0007669"/>
    <property type="project" value="UniProtKB-KW"/>
</dbReference>
<dbReference type="EnsemblFungi" id="MAPG_01585T0">
    <property type="protein sequence ID" value="MAPG_01585T0"/>
    <property type="gene ID" value="MAPG_01585"/>
</dbReference>
<feature type="transmembrane region" description="Helical" evidence="13">
    <location>
        <begin position="67"/>
        <end position="93"/>
    </location>
</feature>
<feature type="transmembrane region" description="Helical" evidence="13">
    <location>
        <begin position="257"/>
        <end position="275"/>
    </location>
</feature>
<evidence type="ECO:0000313" key="17">
    <source>
        <dbReference type="EnsemblFungi" id="MAPG_01585T0"/>
    </source>
</evidence>
<dbReference type="PROSITE" id="PS50893">
    <property type="entry name" value="ABC_TRANSPORTER_2"/>
    <property type="match status" value="2"/>
</dbReference>
<feature type="domain" description="ABC transporter" evidence="14">
    <location>
        <begin position="1020"/>
        <end position="1299"/>
    </location>
</feature>
<dbReference type="Gene3D" id="1.20.1560.10">
    <property type="entry name" value="ABC transporter type 1, transmembrane domain"/>
    <property type="match status" value="1"/>
</dbReference>
<feature type="transmembrane region" description="Helical" evidence="13">
    <location>
        <begin position="172"/>
        <end position="194"/>
    </location>
</feature>
<reference evidence="16" key="3">
    <citation type="submission" date="2011-03" db="EMBL/GenBank/DDBJ databases">
        <title>Annotation of Magnaporthe poae ATCC 64411.</title>
        <authorList>
            <person name="Ma L.-J."/>
            <person name="Dead R."/>
            <person name="Young S.K."/>
            <person name="Zeng Q."/>
            <person name="Gargeya S."/>
            <person name="Fitzgerald M."/>
            <person name="Haas B."/>
            <person name="Abouelleil A."/>
            <person name="Alvarado L."/>
            <person name="Arachchi H.M."/>
            <person name="Berlin A."/>
            <person name="Brown A."/>
            <person name="Chapman S.B."/>
            <person name="Chen Z."/>
            <person name="Dunbar C."/>
            <person name="Freedman E."/>
            <person name="Gearin G."/>
            <person name="Gellesch M."/>
            <person name="Goldberg J."/>
            <person name="Griggs A."/>
            <person name="Gujja S."/>
            <person name="Heiman D."/>
            <person name="Howarth C."/>
            <person name="Larson L."/>
            <person name="Lui A."/>
            <person name="MacDonald P.J.P."/>
            <person name="Mehta T."/>
            <person name="Montmayeur A."/>
            <person name="Murphy C."/>
            <person name="Neiman D."/>
            <person name="Pearson M."/>
            <person name="Priest M."/>
            <person name="Roberts A."/>
            <person name="Saif S."/>
            <person name="Shea T."/>
            <person name="Shenoy N."/>
            <person name="Sisk P."/>
            <person name="Stolte C."/>
            <person name="Sykes S."/>
            <person name="Yandava C."/>
            <person name="Wortman J."/>
            <person name="Nusbaum C."/>
            <person name="Birren B."/>
        </authorList>
    </citation>
    <scope>NUCLEOTIDE SEQUENCE</scope>
    <source>
        <strain evidence="16">ATCC 64411</strain>
    </source>
</reference>
<organism evidence="17 18">
    <name type="scientific">Magnaporthiopsis poae (strain ATCC 64411 / 73-15)</name>
    <name type="common">Kentucky bluegrass fungus</name>
    <name type="synonym">Magnaporthe poae</name>
    <dbReference type="NCBI Taxonomy" id="644358"/>
    <lineage>
        <taxon>Eukaryota</taxon>
        <taxon>Fungi</taxon>
        <taxon>Dikarya</taxon>
        <taxon>Ascomycota</taxon>
        <taxon>Pezizomycotina</taxon>
        <taxon>Sordariomycetes</taxon>
        <taxon>Sordariomycetidae</taxon>
        <taxon>Magnaporthales</taxon>
        <taxon>Magnaporthaceae</taxon>
        <taxon>Magnaporthiopsis</taxon>
    </lineage>
</organism>
<keyword evidence="8" id="KW-0067">ATP-binding</keyword>
<feature type="domain" description="ABC transmembrane type-1" evidence="15">
    <location>
        <begin position="693"/>
        <end position="982"/>
    </location>
</feature>
<reference evidence="17" key="5">
    <citation type="submission" date="2015-06" db="UniProtKB">
        <authorList>
            <consortium name="EnsemblFungi"/>
        </authorList>
    </citation>
    <scope>IDENTIFICATION</scope>
    <source>
        <strain evidence="17">ATCC 64411</strain>
    </source>
</reference>
<dbReference type="CDD" id="cd18577">
    <property type="entry name" value="ABC_6TM_Pgp_ABCB1_D1_like"/>
    <property type="match status" value="1"/>
</dbReference>
<dbReference type="InterPro" id="IPR003593">
    <property type="entry name" value="AAA+_ATPase"/>
</dbReference>
<feature type="transmembrane region" description="Helical" evidence="13">
    <location>
        <begin position="733"/>
        <end position="754"/>
    </location>
</feature>
<keyword evidence="18" id="KW-1185">Reference proteome</keyword>
<keyword evidence="4" id="KW-0813">Transport</keyword>
<dbReference type="GO" id="GO:0090374">
    <property type="term" value="P:oligopeptide export from mitochondrion"/>
    <property type="evidence" value="ECO:0007669"/>
    <property type="project" value="TreeGrafter"/>
</dbReference>
<dbReference type="EMBL" id="ADBL01000383">
    <property type="status" value="NOT_ANNOTATED_CDS"/>
    <property type="molecule type" value="Genomic_DNA"/>
</dbReference>
<evidence type="ECO:0000259" key="15">
    <source>
        <dbReference type="PROSITE" id="PS50929"/>
    </source>
</evidence>
<reference evidence="18" key="1">
    <citation type="submission" date="2010-05" db="EMBL/GenBank/DDBJ databases">
        <title>The genome sequence of Magnaporthe poae strain ATCC 64411.</title>
        <authorList>
            <person name="Ma L.-J."/>
            <person name="Dead R."/>
            <person name="Young S."/>
            <person name="Zeng Q."/>
            <person name="Koehrsen M."/>
            <person name="Alvarado L."/>
            <person name="Berlin A."/>
            <person name="Chapman S.B."/>
            <person name="Chen Z."/>
            <person name="Freedman E."/>
            <person name="Gellesch M."/>
            <person name="Goldberg J."/>
            <person name="Griggs A."/>
            <person name="Gujja S."/>
            <person name="Heilman E.R."/>
            <person name="Heiman D."/>
            <person name="Hepburn T."/>
            <person name="Howarth C."/>
            <person name="Jen D."/>
            <person name="Larson L."/>
            <person name="Mehta T."/>
            <person name="Neiman D."/>
            <person name="Pearson M."/>
            <person name="Roberts A."/>
            <person name="Saif S."/>
            <person name="Shea T."/>
            <person name="Shenoy N."/>
            <person name="Sisk P."/>
            <person name="Stolte C."/>
            <person name="Sykes S."/>
            <person name="Walk T."/>
            <person name="White J."/>
            <person name="Yandava C."/>
            <person name="Haas B."/>
            <person name="Nusbaum C."/>
            <person name="Birren B."/>
        </authorList>
    </citation>
    <scope>NUCLEOTIDE SEQUENCE [LARGE SCALE GENOMIC DNA]</scope>
    <source>
        <strain evidence="18">ATCC 64411 / 73-15</strain>
    </source>
</reference>
<dbReference type="InterPro" id="IPR011527">
    <property type="entry name" value="ABC1_TM_dom"/>
</dbReference>
<evidence type="ECO:0000256" key="3">
    <source>
        <dbReference type="ARBA" id="ARBA00007577"/>
    </source>
</evidence>
<evidence type="ECO:0000313" key="16">
    <source>
        <dbReference type="EMBL" id="KLU82513.1"/>
    </source>
</evidence>
<dbReference type="Proteomes" id="UP000011715">
    <property type="component" value="Unassembled WGS sequence"/>
</dbReference>
<dbReference type="InterPro" id="IPR036640">
    <property type="entry name" value="ABC1_TM_sf"/>
</dbReference>